<evidence type="ECO:0000256" key="3">
    <source>
        <dbReference type="ARBA" id="ARBA00022618"/>
    </source>
</evidence>
<accession>A0ABZ0I611</accession>
<keyword evidence="5 8" id="KW-1133">Transmembrane helix</keyword>
<dbReference type="HAMAP" id="MF_00910">
    <property type="entry name" value="FtsL"/>
    <property type="match status" value="1"/>
</dbReference>
<comment type="function">
    <text evidence="8">Essential cell division protein. May link together the upstream cell division proteins, which are predominantly cytoplasmic, with the downstream cell division proteins, which are predominantly periplasmic.</text>
</comment>
<dbReference type="Proteomes" id="UP001626537">
    <property type="component" value="Chromosome"/>
</dbReference>
<evidence type="ECO:0000256" key="6">
    <source>
        <dbReference type="ARBA" id="ARBA00023136"/>
    </source>
</evidence>
<evidence type="ECO:0000256" key="1">
    <source>
        <dbReference type="ARBA" id="ARBA00004401"/>
    </source>
</evidence>
<keyword evidence="2 8" id="KW-1003">Cell membrane</keyword>
<dbReference type="EMBL" id="CP136864">
    <property type="protein sequence ID" value="WOJ94959.1"/>
    <property type="molecule type" value="Genomic_DNA"/>
</dbReference>
<evidence type="ECO:0000256" key="9">
    <source>
        <dbReference type="NCBIfam" id="TIGR02209"/>
    </source>
</evidence>
<dbReference type="PANTHER" id="PTHR37479:SF1">
    <property type="entry name" value="CELL DIVISION PROTEIN FTSL"/>
    <property type="match status" value="1"/>
</dbReference>
<organism evidence="10 11">
    <name type="scientific">Congregibacter variabilis</name>
    <dbReference type="NCBI Taxonomy" id="3081200"/>
    <lineage>
        <taxon>Bacteria</taxon>
        <taxon>Pseudomonadati</taxon>
        <taxon>Pseudomonadota</taxon>
        <taxon>Gammaproteobacteria</taxon>
        <taxon>Cellvibrionales</taxon>
        <taxon>Halieaceae</taxon>
        <taxon>Congregibacter</taxon>
    </lineage>
</organism>
<keyword evidence="4 8" id="KW-0812">Transmembrane</keyword>
<dbReference type="GO" id="GO:0051301">
    <property type="term" value="P:cell division"/>
    <property type="evidence" value="ECO:0007669"/>
    <property type="project" value="UniProtKB-KW"/>
</dbReference>
<sequence>MNPSTANSLWIGLALLLVMGSAFSIIGSTHVSRSFYAQLQDLEARRWYLEEEYSRLLLEQSTLASHFRIESEAGDSLGLAAPGHDQTRLVAK</sequence>
<comment type="subcellular location">
    <subcellularLocation>
        <location evidence="8">Cell inner membrane</location>
        <topology evidence="8">Single-pass type II membrane protein</topology>
    </subcellularLocation>
    <subcellularLocation>
        <location evidence="1">Cell membrane</location>
        <topology evidence="1">Single-pass type II membrane protein</topology>
    </subcellularLocation>
    <text evidence="8">Localizes to the division septum where it forms a ring structure.</text>
</comment>
<comment type="subunit">
    <text evidence="8">Part of a complex composed of FtsB, FtsL and FtsQ.</text>
</comment>
<dbReference type="PANTHER" id="PTHR37479">
    <property type="entry name" value="CELL DIVISION PROTEIN FTSL"/>
    <property type="match status" value="1"/>
</dbReference>
<protein>
    <recommendedName>
        <fullName evidence="8 9">Cell division protein FtsL</fullName>
    </recommendedName>
</protein>
<reference evidence="10 11" key="1">
    <citation type="submission" date="2023-10" db="EMBL/GenBank/DDBJ databases">
        <title>Two novel species belonging to the OM43/NOR5 clade.</title>
        <authorList>
            <person name="Park M."/>
        </authorList>
    </citation>
    <scope>NUCLEOTIDE SEQUENCE [LARGE SCALE GENOMIC DNA]</scope>
    <source>
        <strain evidence="10 11">IMCC43200</strain>
    </source>
</reference>
<keyword evidence="7 8" id="KW-0131">Cell cycle</keyword>
<evidence type="ECO:0000256" key="8">
    <source>
        <dbReference type="HAMAP-Rule" id="MF_00910"/>
    </source>
</evidence>
<dbReference type="InterPro" id="IPR011922">
    <property type="entry name" value="Cell_div_FtsL"/>
</dbReference>
<name>A0ABZ0I611_9GAMM</name>
<dbReference type="Pfam" id="PF04999">
    <property type="entry name" value="FtsL"/>
    <property type="match status" value="1"/>
</dbReference>
<comment type="similarity">
    <text evidence="8">Belongs to the FtsL family.</text>
</comment>
<evidence type="ECO:0000256" key="7">
    <source>
        <dbReference type="ARBA" id="ARBA00023306"/>
    </source>
</evidence>
<keyword evidence="6 8" id="KW-0472">Membrane</keyword>
<proteinExistence type="inferred from homology"/>
<evidence type="ECO:0000313" key="10">
    <source>
        <dbReference type="EMBL" id="WOJ94959.1"/>
    </source>
</evidence>
<keyword evidence="11" id="KW-1185">Reference proteome</keyword>
<keyword evidence="3 8" id="KW-0132">Cell division</keyword>
<dbReference type="NCBIfam" id="TIGR02209">
    <property type="entry name" value="ftsL_broad"/>
    <property type="match status" value="1"/>
</dbReference>
<evidence type="ECO:0000256" key="2">
    <source>
        <dbReference type="ARBA" id="ARBA00022475"/>
    </source>
</evidence>
<evidence type="ECO:0000256" key="5">
    <source>
        <dbReference type="ARBA" id="ARBA00022989"/>
    </source>
</evidence>
<evidence type="ECO:0000313" key="11">
    <source>
        <dbReference type="Proteomes" id="UP001626537"/>
    </source>
</evidence>
<gene>
    <name evidence="8 10" type="primary">ftsL</name>
    <name evidence="10" type="ORF">R0135_07250</name>
</gene>
<dbReference type="RefSeq" id="WP_407349591.1">
    <property type="nucleotide sequence ID" value="NZ_CP136864.1"/>
</dbReference>
<keyword evidence="8" id="KW-0997">Cell inner membrane</keyword>
<evidence type="ECO:0000256" key="4">
    <source>
        <dbReference type="ARBA" id="ARBA00022692"/>
    </source>
</evidence>